<evidence type="ECO:0000313" key="2">
    <source>
        <dbReference type="Proteomes" id="UP001497516"/>
    </source>
</evidence>
<name>A0AAV2EAT8_9ROSI</name>
<dbReference type="InterPro" id="IPR044631">
    <property type="entry name" value="ETO1-like"/>
</dbReference>
<gene>
    <name evidence="1" type="ORF">LTRI10_LOCUS24333</name>
</gene>
<dbReference type="Proteomes" id="UP001497516">
    <property type="component" value="Chromosome 4"/>
</dbReference>
<organism evidence="1 2">
    <name type="scientific">Linum trigynum</name>
    <dbReference type="NCBI Taxonomy" id="586398"/>
    <lineage>
        <taxon>Eukaryota</taxon>
        <taxon>Viridiplantae</taxon>
        <taxon>Streptophyta</taxon>
        <taxon>Embryophyta</taxon>
        <taxon>Tracheophyta</taxon>
        <taxon>Spermatophyta</taxon>
        <taxon>Magnoliopsida</taxon>
        <taxon>eudicotyledons</taxon>
        <taxon>Gunneridae</taxon>
        <taxon>Pentapetalae</taxon>
        <taxon>rosids</taxon>
        <taxon>fabids</taxon>
        <taxon>Malpighiales</taxon>
        <taxon>Linaceae</taxon>
        <taxon>Linum</taxon>
    </lineage>
</organism>
<keyword evidence="2" id="KW-1185">Reference proteome</keyword>
<dbReference type="GO" id="GO:0010105">
    <property type="term" value="P:negative regulation of ethylene-activated signaling pathway"/>
    <property type="evidence" value="ECO:0007669"/>
    <property type="project" value="InterPro"/>
</dbReference>
<dbReference type="PANTHER" id="PTHR44203">
    <property type="entry name" value="ETO1-RELATED"/>
    <property type="match status" value="1"/>
</dbReference>
<dbReference type="PANTHER" id="PTHR44203:SF2">
    <property type="entry name" value="ETO1-LIKE PROTEIN 1"/>
    <property type="match status" value="1"/>
</dbReference>
<dbReference type="AlphaFoldDB" id="A0AAV2EAT8"/>
<dbReference type="InterPro" id="IPR011990">
    <property type="entry name" value="TPR-like_helical_dom_sf"/>
</dbReference>
<sequence>MDSQKEKEAIEELSRAIAFKADLHLLHLRAAFHEHIGDVTGALRDCRAALSVDPNHQEMLELHSRVNSHEP</sequence>
<proteinExistence type="predicted"/>
<reference evidence="1 2" key="1">
    <citation type="submission" date="2024-04" db="EMBL/GenBank/DDBJ databases">
        <authorList>
            <person name="Fracassetti M."/>
        </authorList>
    </citation>
    <scope>NUCLEOTIDE SEQUENCE [LARGE SCALE GENOMIC DNA]</scope>
</reference>
<dbReference type="SUPFAM" id="SSF48452">
    <property type="entry name" value="TPR-like"/>
    <property type="match status" value="1"/>
</dbReference>
<accession>A0AAV2EAT8</accession>
<dbReference type="EMBL" id="OZ034817">
    <property type="protein sequence ID" value="CAL1383041.1"/>
    <property type="molecule type" value="Genomic_DNA"/>
</dbReference>
<dbReference type="Gene3D" id="1.25.40.10">
    <property type="entry name" value="Tetratricopeptide repeat domain"/>
    <property type="match status" value="1"/>
</dbReference>
<evidence type="ECO:0000313" key="1">
    <source>
        <dbReference type="EMBL" id="CAL1383041.1"/>
    </source>
</evidence>
<protein>
    <submittedName>
        <fullName evidence="1">Uncharacterized protein</fullName>
    </submittedName>
</protein>